<protein>
    <submittedName>
        <fullName evidence="3">Uncharacterized protein</fullName>
    </submittedName>
</protein>
<keyword evidence="2" id="KW-0472">Membrane</keyword>
<dbReference type="EMBL" id="CACVKT020000572">
    <property type="protein sequence ID" value="CAC5360791.1"/>
    <property type="molecule type" value="Genomic_DNA"/>
</dbReference>
<keyword evidence="2" id="KW-1133">Transmembrane helix</keyword>
<dbReference type="AlphaFoldDB" id="A0A6J8A430"/>
<name>A0A6J8A430_MYTCO</name>
<sequence length="178" mass="20892">MGKKRSNCKKPNSSENNLHQLNGQITNGKKSDRKISPKRENDVSEDYVMKAVSKLGLSSVQHFGYRYFIRIFLGYFCDILAFKVTETTDRNDASTCQSMEFFLLIVMISHFIISFLQLFRNSVKYEDAREWMTFFKCVTILNCVRILLFGEFHLIIILYVVDVIWNLYHCTKNCIEIL</sequence>
<reference evidence="3 4" key="1">
    <citation type="submission" date="2020-06" db="EMBL/GenBank/DDBJ databases">
        <authorList>
            <person name="Li R."/>
            <person name="Bekaert M."/>
        </authorList>
    </citation>
    <scope>NUCLEOTIDE SEQUENCE [LARGE SCALE GENOMIC DNA]</scope>
    <source>
        <strain evidence="4">wild</strain>
    </source>
</reference>
<evidence type="ECO:0000256" key="1">
    <source>
        <dbReference type="SAM" id="MobiDB-lite"/>
    </source>
</evidence>
<feature type="transmembrane region" description="Helical" evidence="2">
    <location>
        <begin position="63"/>
        <end position="81"/>
    </location>
</feature>
<proteinExistence type="predicted"/>
<evidence type="ECO:0000256" key="2">
    <source>
        <dbReference type="SAM" id="Phobius"/>
    </source>
</evidence>
<dbReference type="OrthoDB" id="10298702at2759"/>
<feature type="region of interest" description="Disordered" evidence="1">
    <location>
        <begin position="1"/>
        <end position="39"/>
    </location>
</feature>
<feature type="transmembrane region" description="Helical" evidence="2">
    <location>
        <begin position="140"/>
        <end position="161"/>
    </location>
</feature>
<accession>A0A6J8A430</accession>
<feature type="transmembrane region" description="Helical" evidence="2">
    <location>
        <begin position="101"/>
        <end position="119"/>
    </location>
</feature>
<feature type="compositionally biased region" description="Basic and acidic residues" evidence="1">
    <location>
        <begin position="29"/>
        <end position="39"/>
    </location>
</feature>
<gene>
    <name evidence="3" type="ORF">MCOR_3154</name>
</gene>
<evidence type="ECO:0000313" key="4">
    <source>
        <dbReference type="Proteomes" id="UP000507470"/>
    </source>
</evidence>
<organism evidence="3 4">
    <name type="scientific">Mytilus coruscus</name>
    <name type="common">Sea mussel</name>
    <dbReference type="NCBI Taxonomy" id="42192"/>
    <lineage>
        <taxon>Eukaryota</taxon>
        <taxon>Metazoa</taxon>
        <taxon>Spiralia</taxon>
        <taxon>Lophotrochozoa</taxon>
        <taxon>Mollusca</taxon>
        <taxon>Bivalvia</taxon>
        <taxon>Autobranchia</taxon>
        <taxon>Pteriomorphia</taxon>
        <taxon>Mytilida</taxon>
        <taxon>Mytiloidea</taxon>
        <taxon>Mytilidae</taxon>
        <taxon>Mytilinae</taxon>
        <taxon>Mytilus</taxon>
    </lineage>
</organism>
<keyword evidence="2" id="KW-0812">Transmembrane</keyword>
<evidence type="ECO:0000313" key="3">
    <source>
        <dbReference type="EMBL" id="CAC5360791.1"/>
    </source>
</evidence>
<keyword evidence="4" id="KW-1185">Reference proteome</keyword>
<feature type="compositionally biased region" description="Polar residues" evidence="1">
    <location>
        <begin position="9"/>
        <end position="28"/>
    </location>
</feature>
<dbReference type="Proteomes" id="UP000507470">
    <property type="component" value="Unassembled WGS sequence"/>
</dbReference>